<proteinExistence type="inferred from homology"/>
<dbReference type="AlphaFoldDB" id="A0A0H5RB37"/>
<evidence type="ECO:0000256" key="2">
    <source>
        <dbReference type="ARBA" id="ARBA00022801"/>
    </source>
</evidence>
<evidence type="ECO:0000259" key="3">
    <source>
        <dbReference type="Pfam" id="PF02230"/>
    </source>
</evidence>
<comment type="similarity">
    <text evidence="1">Belongs to the AB hydrolase superfamily. AB hydrolase 2 family.</text>
</comment>
<dbReference type="GO" id="GO:0008474">
    <property type="term" value="F:palmitoyl-(protein) hydrolase activity"/>
    <property type="evidence" value="ECO:0007669"/>
    <property type="project" value="TreeGrafter"/>
</dbReference>
<evidence type="ECO:0000256" key="1">
    <source>
        <dbReference type="ARBA" id="ARBA00006499"/>
    </source>
</evidence>
<evidence type="ECO:0000313" key="4">
    <source>
        <dbReference type="EMBL" id="CRZ10827.1"/>
    </source>
</evidence>
<reference evidence="4" key="1">
    <citation type="submission" date="2015-04" db="EMBL/GenBank/DDBJ databases">
        <title>The genome sequence of the plant pathogenic Rhizarian Plasmodiophora brassicae reveals insights in its biotrophic life cycle and the origin of chitin synthesis.</title>
        <authorList>
            <person name="Schwelm A."/>
            <person name="Fogelqvist J."/>
            <person name="Knaust A."/>
            <person name="Julke S."/>
            <person name="Lilja T."/>
            <person name="Dhandapani V."/>
            <person name="Bonilla-Rosso G."/>
            <person name="Karlsson M."/>
            <person name="Shevchenko A."/>
            <person name="Choi S.R."/>
            <person name="Kim H.G."/>
            <person name="Park J.Y."/>
            <person name="Lim Y.P."/>
            <person name="Ludwig-Muller J."/>
            <person name="Dixelius C."/>
        </authorList>
    </citation>
    <scope>NUCLEOTIDE SEQUENCE</scope>
    <source>
        <tissue evidence="4">Potato root galls</tissue>
    </source>
</reference>
<dbReference type="Pfam" id="PF02230">
    <property type="entry name" value="Abhydrolase_2"/>
    <property type="match status" value="1"/>
</dbReference>
<accession>A0A0H5RB37</accession>
<sequence length="246" mass="26244">KPILVVRSRWFGKAKHSQMTGKSSLFSALTAVDAPGQHVATLVFMHGLGDTADGWKSQLKLLQSSKPGLRIVLPTAPVRPVTANGGMRMTSWHDIRSFASIASEDMKGLEESSAAVQEVINQEIQRGVPSKNIIVGGFSQGAALAMYAGLQMSSPLGGIISMSGYLPHYETFMQSKLSASNARTPVMLCHGSADPIVPYRAGQLTYEILHGGGVPAEMKTYPGLGHSADPHELNDVAKFVSKIMGQ</sequence>
<feature type="domain" description="Phospholipase/carboxylesterase/thioesterase" evidence="3">
    <location>
        <begin position="36"/>
        <end position="243"/>
    </location>
</feature>
<dbReference type="Gene3D" id="3.40.50.1820">
    <property type="entry name" value="alpha/beta hydrolase"/>
    <property type="match status" value="1"/>
</dbReference>
<keyword evidence="2" id="KW-0378">Hydrolase</keyword>
<dbReference type="PANTHER" id="PTHR10655:SF17">
    <property type="entry name" value="LYSOPHOSPHOLIPASE-LIKE PROTEIN 1"/>
    <property type="match status" value="1"/>
</dbReference>
<dbReference type="InterPro" id="IPR029058">
    <property type="entry name" value="AB_hydrolase_fold"/>
</dbReference>
<name>A0A0H5RB37_9EUKA</name>
<dbReference type="EMBL" id="HACM01010385">
    <property type="protein sequence ID" value="CRZ10827.1"/>
    <property type="molecule type" value="Transcribed_RNA"/>
</dbReference>
<protein>
    <recommendedName>
        <fullName evidence="3">Phospholipase/carboxylesterase/thioesterase domain-containing protein</fullName>
    </recommendedName>
</protein>
<dbReference type="PANTHER" id="PTHR10655">
    <property type="entry name" value="LYSOPHOSPHOLIPASE-RELATED"/>
    <property type="match status" value="1"/>
</dbReference>
<dbReference type="GO" id="GO:0052689">
    <property type="term" value="F:carboxylic ester hydrolase activity"/>
    <property type="evidence" value="ECO:0007669"/>
    <property type="project" value="TreeGrafter"/>
</dbReference>
<dbReference type="SUPFAM" id="SSF53474">
    <property type="entry name" value="alpha/beta-Hydrolases"/>
    <property type="match status" value="1"/>
</dbReference>
<dbReference type="InterPro" id="IPR003140">
    <property type="entry name" value="PLipase/COase/thioEstase"/>
</dbReference>
<organism evidence="4">
    <name type="scientific">Spongospora subterranea</name>
    <dbReference type="NCBI Taxonomy" id="70186"/>
    <lineage>
        <taxon>Eukaryota</taxon>
        <taxon>Sar</taxon>
        <taxon>Rhizaria</taxon>
        <taxon>Endomyxa</taxon>
        <taxon>Phytomyxea</taxon>
        <taxon>Plasmodiophorida</taxon>
        <taxon>Plasmodiophoridae</taxon>
        <taxon>Spongospora</taxon>
    </lineage>
</organism>
<dbReference type="GO" id="GO:0005737">
    <property type="term" value="C:cytoplasm"/>
    <property type="evidence" value="ECO:0007669"/>
    <property type="project" value="TreeGrafter"/>
</dbReference>
<feature type="non-terminal residue" evidence="4">
    <location>
        <position position="1"/>
    </location>
</feature>
<dbReference type="InterPro" id="IPR050565">
    <property type="entry name" value="LYPA1-2/EST-like"/>
</dbReference>